<dbReference type="EMBL" id="JAGFBR010000008">
    <property type="protein sequence ID" value="KAH0463230.1"/>
    <property type="molecule type" value="Genomic_DNA"/>
</dbReference>
<proteinExistence type="predicted"/>
<dbReference type="AlphaFoldDB" id="A0AAV7GN15"/>
<organism evidence="2 3">
    <name type="scientific">Dendrobium chrysotoxum</name>
    <name type="common">Orchid</name>
    <dbReference type="NCBI Taxonomy" id="161865"/>
    <lineage>
        <taxon>Eukaryota</taxon>
        <taxon>Viridiplantae</taxon>
        <taxon>Streptophyta</taxon>
        <taxon>Embryophyta</taxon>
        <taxon>Tracheophyta</taxon>
        <taxon>Spermatophyta</taxon>
        <taxon>Magnoliopsida</taxon>
        <taxon>Liliopsida</taxon>
        <taxon>Asparagales</taxon>
        <taxon>Orchidaceae</taxon>
        <taxon>Epidendroideae</taxon>
        <taxon>Malaxideae</taxon>
        <taxon>Dendrobiinae</taxon>
        <taxon>Dendrobium</taxon>
    </lineage>
</organism>
<evidence type="ECO:0000313" key="3">
    <source>
        <dbReference type="Proteomes" id="UP000775213"/>
    </source>
</evidence>
<evidence type="ECO:0000313" key="2">
    <source>
        <dbReference type="EMBL" id="KAH0463230.1"/>
    </source>
</evidence>
<dbReference type="InterPro" id="IPR044842">
    <property type="entry name" value="ALKBH9B/ALKBH10B-like"/>
</dbReference>
<dbReference type="PANTHER" id="PTHR31447">
    <property type="entry name" value="HYDROXYPROLINE-RICH GLYCOPROTEIN FAMILY PROTEIN-RELATED"/>
    <property type="match status" value="1"/>
</dbReference>
<name>A0AAV7GN15_DENCH</name>
<feature type="transmembrane region" description="Helical" evidence="1">
    <location>
        <begin position="6"/>
        <end position="26"/>
    </location>
</feature>
<dbReference type="GO" id="GO:0006402">
    <property type="term" value="P:mRNA catabolic process"/>
    <property type="evidence" value="ECO:0007669"/>
    <property type="project" value="InterPro"/>
</dbReference>
<keyword evidence="1" id="KW-0812">Transmembrane</keyword>
<keyword evidence="1" id="KW-1133">Transmembrane helix</keyword>
<dbReference type="PANTHER" id="PTHR31447:SF23">
    <property type="entry name" value="2-OXOGLUTARATE AND FE(II)-DEPENDENT OXYGENASE SUPERFAMILY PROTEIN"/>
    <property type="match status" value="1"/>
</dbReference>
<comment type="caution">
    <text evidence="2">The sequence shown here is derived from an EMBL/GenBank/DDBJ whole genome shotgun (WGS) entry which is preliminary data.</text>
</comment>
<keyword evidence="1" id="KW-0472">Membrane</keyword>
<evidence type="ECO:0000256" key="1">
    <source>
        <dbReference type="SAM" id="Phobius"/>
    </source>
</evidence>
<keyword evidence="3" id="KW-1185">Reference proteome</keyword>
<dbReference type="GO" id="GO:0003729">
    <property type="term" value="F:mRNA binding"/>
    <property type="evidence" value="ECO:0007669"/>
    <property type="project" value="InterPro"/>
</dbReference>
<accession>A0AAV7GN15</accession>
<dbReference type="GO" id="GO:0032451">
    <property type="term" value="F:demethylase activity"/>
    <property type="evidence" value="ECO:0007669"/>
    <property type="project" value="InterPro"/>
</dbReference>
<sequence>MYLNPALLISINLVTANHLILTVMIFNGANVVKHCVPIVPYQRISITFRKMNKAKLPYNFKLDLDLQIVKLYDIHDAFES</sequence>
<dbReference type="Proteomes" id="UP000775213">
    <property type="component" value="Unassembled WGS sequence"/>
</dbReference>
<gene>
    <name evidence="2" type="ORF">IEQ34_007812</name>
</gene>
<reference evidence="2 3" key="1">
    <citation type="journal article" date="2021" name="Hortic Res">
        <title>Chromosome-scale assembly of the Dendrobium chrysotoxum genome enhances the understanding of orchid evolution.</title>
        <authorList>
            <person name="Zhang Y."/>
            <person name="Zhang G.Q."/>
            <person name="Zhang D."/>
            <person name="Liu X.D."/>
            <person name="Xu X.Y."/>
            <person name="Sun W.H."/>
            <person name="Yu X."/>
            <person name="Zhu X."/>
            <person name="Wang Z.W."/>
            <person name="Zhao X."/>
            <person name="Zhong W.Y."/>
            <person name="Chen H."/>
            <person name="Yin W.L."/>
            <person name="Huang T."/>
            <person name="Niu S.C."/>
            <person name="Liu Z.J."/>
        </authorList>
    </citation>
    <scope>NUCLEOTIDE SEQUENCE [LARGE SCALE GENOMIC DNA]</scope>
    <source>
        <strain evidence="2">Lindl</strain>
    </source>
</reference>
<protein>
    <submittedName>
        <fullName evidence="2">Uncharacterized protein</fullName>
    </submittedName>
</protein>